<dbReference type="Gene3D" id="3.80.10.10">
    <property type="entry name" value="Ribonuclease Inhibitor"/>
    <property type="match status" value="1"/>
</dbReference>
<accession>A0A8C7BNV2</accession>
<keyword evidence="4" id="KW-1185">Reference proteome</keyword>
<dbReference type="Ensembl" id="ENSNVIT00000024976.1">
    <property type="protein sequence ID" value="ENSNVIP00000021429.1"/>
    <property type="gene ID" value="ENSNVIG00000016778.1"/>
</dbReference>
<keyword evidence="2" id="KW-1133">Transmembrane helix</keyword>
<dbReference type="AlphaFoldDB" id="A0A8C7BNV2"/>
<evidence type="ECO:0000313" key="4">
    <source>
        <dbReference type="Proteomes" id="UP000694425"/>
    </source>
</evidence>
<keyword evidence="2" id="KW-0472">Membrane</keyword>
<feature type="compositionally biased region" description="Polar residues" evidence="1">
    <location>
        <begin position="177"/>
        <end position="189"/>
    </location>
</feature>
<evidence type="ECO:0000256" key="2">
    <source>
        <dbReference type="SAM" id="Phobius"/>
    </source>
</evidence>
<dbReference type="Proteomes" id="UP000694425">
    <property type="component" value="Unplaced"/>
</dbReference>
<dbReference type="SUPFAM" id="SSF52047">
    <property type="entry name" value="RNI-like"/>
    <property type="match status" value="1"/>
</dbReference>
<dbReference type="PANTHER" id="PTHR45690:SF14">
    <property type="entry name" value="NACHT, LRR AND PYD DOMAINS-CONTAINING PROTEIN 2"/>
    <property type="match status" value="1"/>
</dbReference>
<dbReference type="InterPro" id="IPR032675">
    <property type="entry name" value="LRR_dom_sf"/>
</dbReference>
<dbReference type="GO" id="GO:0050727">
    <property type="term" value="P:regulation of inflammatory response"/>
    <property type="evidence" value="ECO:0007669"/>
    <property type="project" value="TreeGrafter"/>
</dbReference>
<protein>
    <submittedName>
        <fullName evidence="3">Uncharacterized protein</fullName>
    </submittedName>
</protein>
<feature type="transmembrane region" description="Helical" evidence="2">
    <location>
        <begin position="99"/>
        <end position="120"/>
    </location>
</feature>
<reference evidence="3" key="1">
    <citation type="submission" date="2025-08" db="UniProtKB">
        <authorList>
            <consortium name="Ensembl"/>
        </authorList>
    </citation>
    <scope>IDENTIFICATION</scope>
</reference>
<sequence length="196" mass="21692">MISGSWDQAPHWALCSAGSLLPPLSACCFAYLKKKDATHALALLWYCSITSSSCNYLSTLLQQNSSLTHLDLGLNHIGFTGLKFLCEVLKKPTCNLKCLYLFLCATSCLSLSSSASLLSISMCSRPLIHSSASFTLSVGQQETFLPHCNSRLKIDKSDPQIQMLLKEIQEHDPQLTIESDNQDPTTNRPFSHDFIF</sequence>
<dbReference type="InterPro" id="IPR050637">
    <property type="entry name" value="NLRP_innate_immun_reg"/>
</dbReference>
<dbReference type="PANTHER" id="PTHR45690">
    <property type="entry name" value="NACHT, LRR AND PYD DOMAINS-CONTAINING PROTEIN 12"/>
    <property type="match status" value="1"/>
</dbReference>
<dbReference type="GeneTree" id="ENSGT00940000161714"/>
<reference evidence="3" key="2">
    <citation type="submission" date="2025-09" db="UniProtKB">
        <authorList>
            <consortium name="Ensembl"/>
        </authorList>
    </citation>
    <scope>IDENTIFICATION</scope>
</reference>
<organism evidence="3 4">
    <name type="scientific">Neovison vison</name>
    <name type="common">American mink</name>
    <name type="synonym">Mustela vison</name>
    <dbReference type="NCBI Taxonomy" id="452646"/>
    <lineage>
        <taxon>Eukaryota</taxon>
        <taxon>Metazoa</taxon>
        <taxon>Chordata</taxon>
        <taxon>Craniata</taxon>
        <taxon>Vertebrata</taxon>
        <taxon>Euteleostomi</taxon>
        <taxon>Mammalia</taxon>
        <taxon>Eutheria</taxon>
        <taxon>Laurasiatheria</taxon>
        <taxon>Carnivora</taxon>
        <taxon>Caniformia</taxon>
        <taxon>Musteloidea</taxon>
        <taxon>Mustelidae</taxon>
        <taxon>Mustelinae</taxon>
        <taxon>Neogale</taxon>
    </lineage>
</organism>
<dbReference type="GO" id="GO:0005737">
    <property type="term" value="C:cytoplasm"/>
    <property type="evidence" value="ECO:0007669"/>
    <property type="project" value="TreeGrafter"/>
</dbReference>
<feature type="region of interest" description="Disordered" evidence="1">
    <location>
        <begin position="177"/>
        <end position="196"/>
    </location>
</feature>
<keyword evidence="2" id="KW-0812">Transmembrane</keyword>
<evidence type="ECO:0000256" key="1">
    <source>
        <dbReference type="SAM" id="MobiDB-lite"/>
    </source>
</evidence>
<evidence type="ECO:0000313" key="3">
    <source>
        <dbReference type="Ensembl" id="ENSNVIP00000021429.1"/>
    </source>
</evidence>
<name>A0A8C7BNV2_NEOVI</name>
<proteinExistence type="predicted"/>